<dbReference type="OrthoDB" id="9800141at2"/>
<protein>
    <submittedName>
        <fullName evidence="3">Cupredoxin-like domain-containing protein</fullName>
    </submittedName>
</protein>
<name>A0A1I1PWG7_9GAMM</name>
<dbReference type="Pfam" id="PF13473">
    <property type="entry name" value="Cupredoxin_1"/>
    <property type="match status" value="1"/>
</dbReference>
<evidence type="ECO:0000259" key="2">
    <source>
        <dbReference type="Pfam" id="PF13473"/>
    </source>
</evidence>
<dbReference type="RefSeq" id="WP_093427510.1">
    <property type="nucleotide sequence ID" value="NZ_FOMJ01000002.1"/>
</dbReference>
<reference evidence="3 4" key="1">
    <citation type="submission" date="2016-10" db="EMBL/GenBank/DDBJ databases">
        <authorList>
            <person name="de Groot N.N."/>
        </authorList>
    </citation>
    <scope>NUCLEOTIDE SEQUENCE [LARGE SCALE GENOMIC DNA]</scope>
    <source>
        <strain evidence="3 4">HL3</strain>
    </source>
</reference>
<keyword evidence="4" id="KW-1185">Reference proteome</keyword>
<dbReference type="Proteomes" id="UP000198611">
    <property type="component" value="Unassembled WGS sequence"/>
</dbReference>
<dbReference type="EMBL" id="FOMJ01000002">
    <property type="protein sequence ID" value="SFD14244.1"/>
    <property type="molecule type" value="Genomic_DNA"/>
</dbReference>
<keyword evidence="1" id="KW-1133">Transmembrane helix</keyword>
<evidence type="ECO:0000313" key="3">
    <source>
        <dbReference type="EMBL" id="SFD14244.1"/>
    </source>
</evidence>
<dbReference type="STRING" id="1123397.SAMN05660831_00834"/>
<feature type="transmembrane region" description="Helical" evidence="1">
    <location>
        <begin position="6"/>
        <end position="23"/>
    </location>
</feature>
<dbReference type="InterPro" id="IPR008972">
    <property type="entry name" value="Cupredoxin"/>
</dbReference>
<dbReference type="SUPFAM" id="SSF49503">
    <property type="entry name" value="Cupredoxins"/>
    <property type="match status" value="1"/>
</dbReference>
<dbReference type="InterPro" id="IPR028096">
    <property type="entry name" value="EfeO_Cupredoxin"/>
</dbReference>
<evidence type="ECO:0000256" key="1">
    <source>
        <dbReference type="SAM" id="Phobius"/>
    </source>
</evidence>
<dbReference type="Gene3D" id="2.60.40.420">
    <property type="entry name" value="Cupredoxins - blue copper proteins"/>
    <property type="match status" value="1"/>
</dbReference>
<feature type="domain" description="EfeO-type cupredoxin-like" evidence="2">
    <location>
        <begin position="14"/>
        <end position="118"/>
    </location>
</feature>
<dbReference type="AlphaFoldDB" id="A0A1I1PWG7"/>
<keyword evidence="1" id="KW-0812">Transmembrane</keyword>
<sequence>MTDLLVNLAGIALAALVVWWFWLARPKPRRAESGPVAITMADGAFDPAVVEVAAGQPVTLRITRRDPAPHAAQLLLPDLDRAVDLPLDEPRSIALPPLEPGEYEFTCQMRLYTGRLVAA</sequence>
<organism evidence="3 4">
    <name type="scientific">Thiohalospira halophila DSM 15071</name>
    <dbReference type="NCBI Taxonomy" id="1123397"/>
    <lineage>
        <taxon>Bacteria</taxon>
        <taxon>Pseudomonadati</taxon>
        <taxon>Pseudomonadota</taxon>
        <taxon>Gammaproteobacteria</taxon>
        <taxon>Thiohalospirales</taxon>
        <taxon>Thiohalospiraceae</taxon>
        <taxon>Thiohalospira</taxon>
    </lineage>
</organism>
<accession>A0A1I1PWG7</accession>
<keyword evidence="1" id="KW-0472">Membrane</keyword>
<proteinExistence type="predicted"/>
<gene>
    <name evidence="3" type="ORF">SAMN05660831_00834</name>
</gene>
<evidence type="ECO:0000313" key="4">
    <source>
        <dbReference type="Proteomes" id="UP000198611"/>
    </source>
</evidence>